<dbReference type="Proteomes" id="UP000589552">
    <property type="component" value="Unassembled WGS sequence"/>
</dbReference>
<evidence type="ECO:0000313" key="7">
    <source>
        <dbReference type="EMBL" id="NMF10029.1"/>
    </source>
</evidence>
<comment type="similarity">
    <text evidence="2 6">Belongs to the 4-toluene sulfonate uptake permease (TSUP) (TC 2.A.102) family.</text>
</comment>
<dbReference type="PANTHER" id="PTHR43701:SF12">
    <property type="entry name" value="MEMBRANE TRANSPORTER PROTEIN YTNM-RELATED"/>
    <property type="match status" value="1"/>
</dbReference>
<dbReference type="InterPro" id="IPR002781">
    <property type="entry name" value="TM_pro_TauE-like"/>
</dbReference>
<evidence type="ECO:0000256" key="1">
    <source>
        <dbReference type="ARBA" id="ARBA00004141"/>
    </source>
</evidence>
<protein>
    <recommendedName>
        <fullName evidence="6">Probable membrane transporter protein</fullName>
    </recommendedName>
</protein>
<feature type="transmembrane region" description="Helical" evidence="6">
    <location>
        <begin position="257"/>
        <end position="278"/>
    </location>
</feature>
<feature type="transmembrane region" description="Helical" evidence="6">
    <location>
        <begin position="174"/>
        <end position="194"/>
    </location>
</feature>
<comment type="caution">
    <text evidence="7">The sequence shown here is derived from an EMBL/GenBank/DDBJ whole genome shotgun (WGS) entry which is preliminary data.</text>
</comment>
<organism evidence="7 8">
    <name type="scientific">Corynebacterium xerosis</name>
    <dbReference type="NCBI Taxonomy" id="1725"/>
    <lineage>
        <taxon>Bacteria</taxon>
        <taxon>Bacillati</taxon>
        <taxon>Actinomycetota</taxon>
        <taxon>Actinomycetes</taxon>
        <taxon>Mycobacteriales</taxon>
        <taxon>Corynebacteriaceae</taxon>
        <taxon>Corynebacterium</taxon>
    </lineage>
</organism>
<dbReference type="AlphaFoldDB" id="A0A7X9SXS8"/>
<evidence type="ECO:0000313" key="8">
    <source>
        <dbReference type="Proteomes" id="UP000589552"/>
    </source>
</evidence>
<evidence type="ECO:0000256" key="2">
    <source>
        <dbReference type="ARBA" id="ARBA00009142"/>
    </source>
</evidence>
<feature type="transmembrane region" description="Helical" evidence="6">
    <location>
        <begin position="206"/>
        <end position="226"/>
    </location>
</feature>
<name>A0A7X9SXS8_9CORY</name>
<reference evidence="7 8" key="1">
    <citation type="submission" date="2020-04" db="EMBL/GenBank/DDBJ databases">
        <authorList>
            <person name="Hitch T.C.A."/>
            <person name="Wylensek D."/>
            <person name="Clavel T."/>
        </authorList>
    </citation>
    <scope>NUCLEOTIDE SEQUENCE [LARGE SCALE GENOMIC DNA]</scope>
    <source>
        <strain evidence="7 8">BL-383-APC-2I</strain>
    </source>
</reference>
<keyword evidence="5 6" id="KW-0472">Membrane</keyword>
<evidence type="ECO:0000256" key="6">
    <source>
        <dbReference type="RuleBase" id="RU363041"/>
    </source>
</evidence>
<keyword evidence="3 6" id="KW-0812">Transmembrane</keyword>
<feature type="transmembrane region" description="Helical" evidence="6">
    <location>
        <begin position="73"/>
        <end position="91"/>
    </location>
</feature>
<feature type="transmembrane region" description="Helical" evidence="6">
    <location>
        <begin position="233"/>
        <end position="251"/>
    </location>
</feature>
<sequence length="314" mass="32347">MEKIVLFTLIGLGAQLVDGTLGMAFGVTATTLFILSGTGAATASAVVHVVEVGTTFASGASHWRFGNVDWGRVIRLGVPGAVGAFVGATFLSNLDGDAAKPVTSTILLCLGLWVLVRFAFFSTGRTKGVRKWGLAKLGPLGLVGGLLDATGGGGWGPVTTSTLMSAEADQPRKVIGTVSAAEFLVAVAAVIGFLPMLREEFSAHTLPIICLLVGGIAAAPLAAYLVGRINPRSLGIVIGGVLVFLNIRTLADGHLPGAALGVLLGAWVAAVAATLLWSRRHDTLPWRRKRVELQEARGADGAEKPDPAIAAEVN</sequence>
<keyword evidence="6" id="KW-1003">Cell membrane</keyword>
<feature type="transmembrane region" description="Helical" evidence="6">
    <location>
        <begin position="32"/>
        <end position="52"/>
    </location>
</feature>
<dbReference type="InterPro" id="IPR051598">
    <property type="entry name" value="TSUP/Inactive_protease-like"/>
</dbReference>
<dbReference type="PANTHER" id="PTHR43701">
    <property type="entry name" value="MEMBRANE TRANSPORTER PROTEIN MJ0441-RELATED"/>
    <property type="match status" value="1"/>
</dbReference>
<comment type="subcellular location">
    <subcellularLocation>
        <location evidence="6">Cell membrane</location>
        <topology evidence="6">Multi-pass membrane protein</topology>
    </subcellularLocation>
    <subcellularLocation>
        <location evidence="1">Membrane</location>
        <topology evidence="1">Multi-pass membrane protein</topology>
    </subcellularLocation>
</comment>
<dbReference type="RefSeq" id="WP_168938242.1">
    <property type="nucleotide sequence ID" value="NZ_JABAGA010000007.1"/>
</dbReference>
<evidence type="ECO:0000256" key="4">
    <source>
        <dbReference type="ARBA" id="ARBA00022989"/>
    </source>
</evidence>
<dbReference type="GO" id="GO:0005886">
    <property type="term" value="C:plasma membrane"/>
    <property type="evidence" value="ECO:0007669"/>
    <property type="project" value="UniProtKB-SubCell"/>
</dbReference>
<keyword evidence="4 6" id="KW-1133">Transmembrane helix</keyword>
<accession>A0A7X9SXS8</accession>
<evidence type="ECO:0000256" key="3">
    <source>
        <dbReference type="ARBA" id="ARBA00022692"/>
    </source>
</evidence>
<dbReference type="EMBL" id="JABAGA010000007">
    <property type="protein sequence ID" value="NMF10029.1"/>
    <property type="molecule type" value="Genomic_DNA"/>
</dbReference>
<gene>
    <name evidence="7" type="ORF">HF852_10575</name>
</gene>
<feature type="transmembrane region" description="Helical" evidence="6">
    <location>
        <begin position="103"/>
        <end position="121"/>
    </location>
</feature>
<dbReference type="Pfam" id="PF01925">
    <property type="entry name" value="TauE"/>
    <property type="match status" value="1"/>
</dbReference>
<proteinExistence type="inferred from homology"/>
<evidence type="ECO:0000256" key="5">
    <source>
        <dbReference type="ARBA" id="ARBA00023136"/>
    </source>
</evidence>